<gene>
    <name evidence="10" type="ORF">JKP34_08810</name>
</gene>
<comment type="caution">
    <text evidence="10">The sequence shown here is derived from an EMBL/GenBank/DDBJ whole genome shotgun (WGS) entry which is preliminary data.</text>
</comment>
<dbReference type="InterPro" id="IPR012910">
    <property type="entry name" value="Plug_dom"/>
</dbReference>
<evidence type="ECO:0000256" key="6">
    <source>
        <dbReference type="ARBA" id="ARBA00023136"/>
    </source>
</evidence>
<protein>
    <submittedName>
        <fullName evidence="10">Carboxypeptidase-like regulatory domain-containing protein</fullName>
    </submittedName>
</protein>
<dbReference type="InterPro" id="IPR008969">
    <property type="entry name" value="CarboxyPept-like_regulatory"/>
</dbReference>
<feature type="signal peptide" evidence="8">
    <location>
        <begin position="1"/>
        <end position="20"/>
    </location>
</feature>
<evidence type="ECO:0000259" key="9">
    <source>
        <dbReference type="Pfam" id="PF07715"/>
    </source>
</evidence>
<dbReference type="RefSeq" id="WP_201919879.1">
    <property type="nucleotide sequence ID" value="NZ_JAERQG010000002.1"/>
</dbReference>
<evidence type="ECO:0000256" key="1">
    <source>
        <dbReference type="ARBA" id="ARBA00004571"/>
    </source>
</evidence>
<comment type="subcellular location">
    <subcellularLocation>
        <location evidence="1">Cell outer membrane</location>
        <topology evidence="1">Multi-pass membrane protein</topology>
    </subcellularLocation>
</comment>
<keyword evidence="5 8" id="KW-0732">Signal</keyword>
<dbReference type="AlphaFoldDB" id="A0A937DEM1"/>
<keyword evidence="3" id="KW-1134">Transmembrane beta strand</keyword>
<dbReference type="Gene3D" id="2.60.40.1120">
    <property type="entry name" value="Carboxypeptidase-like, regulatory domain"/>
    <property type="match status" value="1"/>
</dbReference>
<evidence type="ECO:0000256" key="7">
    <source>
        <dbReference type="ARBA" id="ARBA00023237"/>
    </source>
</evidence>
<evidence type="ECO:0000256" key="8">
    <source>
        <dbReference type="SAM" id="SignalP"/>
    </source>
</evidence>
<evidence type="ECO:0000256" key="5">
    <source>
        <dbReference type="ARBA" id="ARBA00022729"/>
    </source>
</evidence>
<dbReference type="SUPFAM" id="SSF49464">
    <property type="entry name" value="Carboxypeptidase regulatory domain-like"/>
    <property type="match status" value="1"/>
</dbReference>
<dbReference type="PANTHER" id="PTHR30069:SF29">
    <property type="entry name" value="HEMOGLOBIN AND HEMOGLOBIN-HAPTOGLOBIN-BINDING PROTEIN 1-RELATED"/>
    <property type="match status" value="1"/>
</dbReference>
<keyword evidence="10" id="KW-0121">Carboxypeptidase</keyword>
<evidence type="ECO:0000256" key="4">
    <source>
        <dbReference type="ARBA" id="ARBA00022692"/>
    </source>
</evidence>
<evidence type="ECO:0000313" key="10">
    <source>
        <dbReference type="EMBL" id="MBL0765347.1"/>
    </source>
</evidence>
<dbReference type="InterPro" id="IPR036942">
    <property type="entry name" value="Beta-barrel_TonB_sf"/>
</dbReference>
<keyword evidence="2" id="KW-0813">Transport</keyword>
<keyword evidence="7" id="KW-0998">Cell outer membrane</keyword>
<dbReference type="Gene3D" id="2.40.170.20">
    <property type="entry name" value="TonB-dependent receptor, beta-barrel domain"/>
    <property type="match status" value="1"/>
</dbReference>
<evidence type="ECO:0000256" key="2">
    <source>
        <dbReference type="ARBA" id="ARBA00022448"/>
    </source>
</evidence>
<keyword evidence="11" id="KW-1185">Reference proteome</keyword>
<accession>A0A937DEM1</accession>
<feature type="chain" id="PRO_5037303650" evidence="8">
    <location>
        <begin position="21"/>
        <end position="887"/>
    </location>
</feature>
<feature type="domain" description="TonB-dependent receptor plug" evidence="9">
    <location>
        <begin position="251"/>
        <end position="322"/>
    </location>
</feature>
<keyword evidence="6" id="KW-0472">Membrane</keyword>
<dbReference type="InterPro" id="IPR039426">
    <property type="entry name" value="TonB-dep_rcpt-like"/>
</dbReference>
<dbReference type="Gene3D" id="2.170.130.10">
    <property type="entry name" value="TonB-dependent receptor, plug domain"/>
    <property type="match status" value="1"/>
</dbReference>
<name>A0A937DEM1_9BACT</name>
<dbReference type="Pfam" id="PF13715">
    <property type="entry name" value="CarbopepD_reg_2"/>
    <property type="match status" value="1"/>
</dbReference>
<dbReference type="GO" id="GO:0015344">
    <property type="term" value="F:siderophore uptake transmembrane transporter activity"/>
    <property type="evidence" value="ECO:0007669"/>
    <property type="project" value="TreeGrafter"/>
</dbReference>
<dbReference type="Proteomes" id="UP000642920">
    <property type="component" value="Unassembled WGS sequence"/>
</dbReference>
<dbReference type="Pfam" id="PF07715">
    <property type="entry name" value="Plug"/>
    <property type="match status" value="1"/>
</dbReference>
<dbReference type="InterPro" id="IPR037066">
    <property type="entry name" value="Plug_dom_sf"/>
</dbReference>
<organism evidence="10 11">
    <name type="scientific">Marivirga atlantica</name>
    <dbReference type="NCBI Taxonomy" id="1548457"/>
    <lineage>
        <taxon>Bacteria</taxon>
        <taxon>Pseudomonadati</taxon>
        <taxon>Bacteroidota</taxon>
        <taxon>Cytophagia</taxon>
        <taxon>Cytophagales</taxon>
        <taxon>Marivirgaceae</taxon>
        <taxon>Marivirga</taxon>
    </lineage>
</organism>
<dbReference type="GO" id="GO:0004180">
    <property type="term" value="F:carboxypeptidase activity"/>
    <property type="evidence" value="ECO:0007669"/>
    <property type="project" value="UniProtKB-KW"/>
</dbReference>
<dbReference type="EMBL" id="JAERQG010000002">
    <property type="protein sequence ID" value="MBL0765347.1"/>
    <property type="molecule type" value="Genomic_DNA"/>
</dbReference>
<dbReference type="GO" id="GO:0009279">
    <property type="term" value="C:cell outer membrane"/>
    <property type="evidence" value="ECO:0007669"/>
    <property type="project" value="UniProtKB-SubCell"/>
</dbReference>
<dbReference type="GO" id="GO:0044718">
    <property type="term" value="P:siderophore transmembrane transport"/>
    <property type="evidence" value="ECO:0007669"/>
    <property type="project" value="TreeGrafter"/>
</dbReference>
<dbReference type="PANTHER" id="PTHR30069">
    <property type="entry name" value="TONB-DEPENDENT OUTER MEMBRANE RECEPTOR"/>
    <property type="match status" value="1"/>
</dbReference>
<evidence type="ECO:0000313" key="11">
    <source>
        <dbReference type="Proteomes" id="UP000642920"/>
    </source>
</evidence>
<sequence length="887" mass="99539">MLNKTLFLFSVMIFPAISIAQRVNDIIIDPKTNGKDFNLLLKDIESKNDVNFIYNEEDMQGISAYLIQNKTRLLNYIEDYLIEFNVVSLNDKTVVLMKKDFIPDLGKKPDNYWITQGKPGQMVTINGTIYDKSTGETVVGAQILLPATGRGAITDINGQFSIKTEAKFQELTINFIGFDKKTLLLGFDPEVAEKKLQSNLYPESQQLDVVTVTAKRLDENVRSQLTGVERMGIESIKKLPTFLGEIDPIKSMTTLPGVSTAGELSSGFNVRGGETGQNLILQDNGTIYNPSHLFGFFSAFNPDLVDNVTLYKGGGPASYGSRVASVLDISLRNGDVGRYKISGGLGLVSSRLTAEGPIKKGRSSFIIGGRISYADWLLNATKNIELTQSSAKFHDITAKIFQKINSDNFISFSVYNSHDDFKFAGDSIFSWNTLNGSFLWDHTFNDKLNSSLSIANSNYSSNLDNIDEITGFTYYNEINSLRLKYLMNFDKSEKYVFSGGIEAEGLIIEPGKLTPTKDDSNISASNMQNQKGIEAAAFVQADIDISSKLSAMVGIRLSNFFRLGGEEILKYDFNNIEQRYPVVTDTINYKNGDLINHYIGFEPRLSFRYLISEEVSLKASYFRTYQYLHLISNTTSATPQDYYVVSGPYLKPARGDQFSLGLFKNFSKNKWETSVEGFYKITDQAVDYIDGADITLNPRLEAGLVQGHAKAYGIEFLLKKKTGIFNGWIAYTFARSLRQFSQNTGSRVSINDGAYYPATYDQPHILSLVTNFELGPKTTFSANFNYKTGRPITIPINKFSYGPYLSILNYSERNEYRIPDYHRLDLSLTVKDNPSKNGRYSGEWVFSIYNVYGRKNAYSITFNKYGKAKKLSILGSTFPSITYNFNF</sequence>
<keyword evidence="10" id="KW-0378">Hydrolase</keyword>
<dbReference type="SUPFAM" id="SSF56935">
    <property type="entry name" value="Porins"/>
    <property type="match status" value="1"/>
</dbReference>
<proteinExistence type="predicted"/>
<reference evidence="10" key="1">
    <citation type="submission" date="2021-01" db="EMBL/GenBank/DDBJ databases">
        <title>Marivirga sp. nov., isolated from intertidal surface sediments.</title>
        <authorList>
            <person name="Zhang M."/>
        </authorList>
    </citation>
    <scope>NUCLEOTIDE SEQUENCE</scope>
    <source>
        <strain evidence="10">SM1354</strain>
    </source>
</reference>
<keyword evidence="4" id="KW-0812">Transmembrane</keyword>
<keyword evidence="10" id="KW-0645">Protease</keyword>
<evidence type="ECO:0000256" key="3">
    <source>
        <dbReference type="ARBA" id="ARBA00022452"/>
    </source>
</evidence>